<dbReference type="AlphaFoldDB" id="G5K0H5"/>
<comment type="caution">
    <text evidence="1">The sequence shown here is derived from an EMBL/GenBank/DDBJ whole genome shotgun (WGS) entry which is preliminary data.</text>
</comment>
<dbReference type="EMBL" id="AEUX02000002">
    <property type="protein sequence ID" value="EHI70624.1"/>
    <property type="molecule type" value="Genomic_DNA"/>
</dbReference>
<organism evidence="1 2">
    <name type="scientific">Streptococcus ictaluri 707-05</name>
    <dbReference type="NCBI Taxonomy" id="764299"/>
    <lineage>
        <taxon>Bacteria</taxon>
        <taxon>Bacillati</taxon>
        <taxon>Bacillota</taxon>
        <taxon>Bacilli</taxon>
        <taxon>Lactobacillales</taxon>
        <taxon>Streptococcaceae</taxon>
        <taxon>Streptococcus</taxon>
    </lineage>
</organism>
<proteinExistence type="predicted"/>
<gene>
    <name evidence="1" type="ORF">STRIC_0097</name>
</gene>
<evidence type="ECO:0000313" key="1">
    <source>
        <dbReference type="EMBL" id="EHI70624.1"/>
    </source>
</evidence>
<dbReference type="Proteomes" id="UP000003330">
    <property type="component" value="Unassembled WGS sequence"/>
</dbReference>
<evidence type="ECO:0000313" key="2">
    <source>
        <dbReference type="Proteomes" id="UP000003330"/>
    </source>
</evidence>
<dbReference type="RefSeq" id="WP_008087457.1">
    <property type="nucleotide sequence ID" value="NZ_AEUX02000002.1"/>
</dbReference>
<name>G5K0H5_9STRE</name>
<protein>
    <submittedName>
        <fullName evidence="1">Uncharacterized protein</fullName>
    </submittedName>
</protein>
<accession>G5K0H5</accession>
<reference evidence="1 2" key="1">
    <citation type="journal article" date="2014" name="Int. J. Syst. Evol. Microbiol.">
        <title>Phylogenomics and the dynamic genome evolution of the genus Streptococcus.</title>
        <authorList>
            <consortium name="The Broad Institute Genome Sequencing Platform"/>
            <person name="Richards V.P."/>
            <person name="Palmer S.R."/>
            <person name="Pavinski Bitar P.D."/>
            <person name="Qin X."/>
            <person name="Weinstock G.M."/>
            <person name="Highlander S.K."/>
            <person name="Town C.D."/>
            <person name="Burne R.A."/>
            <person name="Stanhope M.J."/>
        </authorList>
    </citation>
    <scope>NUCLEOTIDE SEQUENCE [LARGE SCALE GENOMIC DNA]</scope>
    <source>
        <strain evidence="1 2">707-05</strain>
    </source>
</reference>
<keyword evidence="2" id="KW-1185">Reference proteome</keyword>
<sequence>MESRFPKTWFDEYEEVSVLKNDSEISELHKKWWGGENIEITKEMLEALLDGKALGWDDGEYSHVIALSTEAISSIKGE</sequence>